<sequence length="33" mass="3726">MNYEETTSNEIQADSIVAQSIAKDEKIAKKNKK</sequence>
<dbReference type="AlphaFoldDB" id="R2PBY2"/>
<gene>
    <name evidence="2" type="ORF">I590_01889</name>
    <name evidence="1" type="ORF">UAK_00047</name>
</gene>
<reference evidence="1 3" key="1">
    <citation type="submission" date="2013-02" db="EMBL/GenBank/DDBJ databases">
        <title>The Genome Sequence of Enterococcus raffinosus ATCC_49464.</title>
        <authorList>
            <consortium name="The Broad Institute Genome Sequencing Platform"/>
            <consortium name="The Broad Institute Genome Sequencing Center for Infectious Disease"/>
            <person name="Earl A.M."/>
            <person name="Gilmore M.S."/>
            <person name="Lebreton F."/>
            <person name="Walker B."/>
            <person name="Young S.K."/>
            <person name="Zeng Q."/>
            <person name="Gargeya S."/>
            <person name="Fitzgerald M."/>
            <person name="Haas B."/>
            <person name="Abouelleil A."/>
            <person name="Alvarado L."/>
            <person name="Arachchi H.M."/>
            <person name="Berlin A.M."/>
            <person name="Chapman S.B."/>
            <person name="Dewar J."/>
            <person name="Goldberg J."/>
            <person name="Griggs A."/>
            <person name="Gujja S."/>
            <person name="Hansen M."/>
            <person name="Howarth C."/>
            <person name="Imamovic A."/>
            <person name="Larimer J."/>
            <person name="McCowan C."/>
            <person name="Murphy C."/>
            <person name="Neiman D."/>
            <person name="Pearson M."/>
            <person name="Priest M."/>
            <person name="Roberts A."/>
            <person name="Saif S."/>
            <person name="Shea T."/>
            <person name="Sisk P."/>
            <person name="Sykes S."/>
            <person name="Wortman J."/>
            <person name="Nusbaum C."/>
            <person name="Birren B."/>
        </authorList>
    </citation>
    <scope>NUCLEOTIDE SEQUENCE [LARGE SCALE GENOMIC DNA]</scope>
    <source>
        <strain evidence="1 3">ATCC 49464</strain>
    </source>
</reference>
<protein>
    <submittedName>
        <fullName evidence="1">Uncharacterized protein</fullName>
    </submittedName>
</protein>
<proteinExistence type="predicted"/>
<dbReference type="Proteomes" id="UP000014158">
    <property type="component" value="Unassembled WGS sequence"/>
</dbReference>
<evidence type="ECO:0000313" key="4">
    <source>
        <dbReference type="Proteomes" id="UP000014158"/>
    </source>
</evidence>
<keyword evidence="4" id="KW-1185">Reference proteome</keyword>
<organism evidence="1 3">
    <name type="scientific">Enterococcus raffinosus ATCC 49464</name>
    <dbReference type="NCBI Taxonomy" id="1158602"/>
    <lineage>
        <taxon>Bacteria</taxon>
        <taxon>Bacillati</taxon>
        <taxon>Bacillota</taxon>
        <taxon>Bacilli</taxon>
        <taxon>Lactobacillales</taxon>
        <taxon>Enterococcaceae</taxon>
        <taxon>Enterococcus</taxon>
    </lineage>
</organism>
<accession>R2PBY2</accession>
<evidence type="ECO:0000313" key="1">
    <source>
        <dbReference type="EMBL" id="EOH81812.1"/>
    </source>
</evidence>
<reference evidence="2 4" key="2">
    <citation type="submission" date="2013-03" db="EMBL/GenBank/DDBJ databases">
        <title>The Genome Sequence of Enterococcus raffinosus ATCC_49464 (PacBio/Illumina hybrid assembly).</title>
        <authorList>
            <consortium name="The Broad Institute Genomics Platform"/>
            <consortium name="The Broad Institute Genome Sequencing Center for Infectious Disease"/>
            <person name="Earl A."/>
            <person name="Russ C."/>
            <person name="Gilmore M."/>
            <person name="Surin D."/>
            <person name="Walker B."/>
            <person name="Young S."/>
            <person name="Zeng Q."/>
            <person name="Gargeya S."/>
            <person name="Fitzgerald M."/>
            <person name="Haas B."/>
            <person name="Abouelleil A."/>
            <person name="Allen A.W."/>
            <person name="Alvarado L."/>
            <person name="Arachchi H.M."/>
            <person name="Berlin A.M."/>
            <person name="Chapman S.B."/>
            <person name="Gainer-Dewar J."/>
            <person name="Goldberg J."/>
            <person name="Griggs A."/>
            <person name="Gujja S."/>
            <person name="Hansen M."/>
            <person name="Howarth C."/>
            <person name="Imamovic A."/>
            <person name="Ireland A."/>
            <person name="Larimer J."/>
            <person name="McCowan C."/>
            <person name="Murphy C."/>
            <person name="Pearson M."/>
            <person name="Poon T.W."/>
            <person name="Priest M."/>
            <person name="Roberts A."/>
            <person name="Saif S."/>
            <person name="Shea T."/>
            <person name="Sisk P."/>
            <person name="Sykes S."/>
            <person name="Wortman J."/>
            <person name="Nusbaum C."/>
            <person name="Birren B."/>
        </authorList>
    </citation>
    <scope>NUCLEOTIDE SEQUENCE [LARGE SCALE GENOMIC DNA]</scope>
    <source>
        <strain evidence="2 4">ATCC 49464</strain>
    </source>
</reference>
<evidence type="ECO:0000313" key="2">
    <source>
        <dbReference type="EMBL" id="EOT78351.1"/>
    </source>
</evidence>
<dbReference type="Proteomes" id="UP000013877">
    <property type="component" value="Unassembled WGS sequence"/>
</dbReference>
<dbReference type="EMBL" id="AJAL01000001">
    <property type="protein sequence ID" value="EOH81812.1"/>
    <property type="molecule type" value="Genomic_DNA"/>
</dbReference>
<dbReference type="HOGENOM" id="CLU_3381776_0_0_9"/>
<dbReference type="EMBL" id="ASWF01000002">
    <property type="protein sequence ID" value="EOT78351.1"/>
    <property type="molecule type" value="Genomic_DNA"/>
</dbReference>
<evidence type="ECO:0000313" key="3">
    <source>
        <dbReference type="Proteomes" id="UP000013877"/>
    </source>
</evidence>
<name>R2PBY2_9ENTE</name>
<comment type="caution">
    <text evidence="1">The sequence shown here is derived from an EMBL/GenBank/DDBJ whole genome shotgun (WGS) entry which is preliminary data.</text>
</comment>